<dbReference type="Gene3D" id="3.10.20.30">
    <property type="match status" value="1"/>
</dbReference>
<dbReference type="AlphaFoldDB" id="A0A0F9MMH8"/>
<dbReference type="InterPro" id="IPR012675">
    <property type="entry name" value="Beta-grasp_dom_sf"/>
</dbReference>
<dbReference type="SUPFAM" id="SSF54285">
    <property type="entry name" value="MoaD/ThiS"/>
    <property type="match status" value="1"/>
</dbReference>
<dbReference type="InterPro" id="IPR003749">
    <property type="entry name" value="ThiS/MoaD-like"/>
</dbReference>
<comment type="caution">
    <text evidence="1">The sequence shown here is derived from an EMBL/GenBank/DDBJ whole genome shotgun (WGS) entry which is preliminary data.</text>
</comment>
<feature type="non-terminal residue" evidence="1">
    <location>
        <position position="1"/>
    </location>
</feature>
<dbReference type="InterPro" id="IPR016155">
    <property type="entry name" value="Mopterin_synth/thiamin_S_b"/>
</dbReference>
<evidence type="ECO:0000313" key="1">
    <source>
        <dbReference type="EMBL" id="KKN00577.1"/>
    </source>
</evidence>
<dbReference type="EMBL" id="LAZR01005361">
    <property type="protein sequence ID" value="KKN00577.1"/>
    <property type="molecule type" value="Genomic_DNA"/>
</dbReference>
<gene>
    <name evidence="1" type="ORF">LCGC14_1136460</name>
</gene>
<proteinExistence type="predicted"/>
<accession>A0A0F9MMH8</accession>
<dbReference type="Pfam" id="PF02597">
    <property type="entry name" value="ThiS"/>
    <property type="match status" value="1"/>
</dbReference>
<organism evidence="1">
    <name type="scientific">marine sediment metagenome</name>
    <dbReference type="NCBI Taxonomy" id="412755"/>
    <lineage>
        <taxon>unclassified sequences</taxon>
        <taxon>metagenomes</taxon>
        <taxon>ecological metagenomes</taxon>
    </lineage>
</organism>
<name>A0A0F9MMH8_9ZZZZ</name>
<reference evidence="1" key="1">
    <citation type="journal article" date="2015" name="Nature">
        <title>Complex archaea that bridge the gap between prokaryotes and eukaryotes.</title>
        <authorList>
            <person name="Spang A."/>
            <person name="Saw J.H."/>
            <person name="Jorgensen S.L."/>
            <person name="Zaremba-Niedzwiedzka K."/>
            <person name="Martijn J."/>
            <person name="Lind A.E."/>
            <person name="van Eijk R."/>
            <person name="Schleper C."/>
            <person name="Guy L."/>
            <person name="Ettema T.J."/>
        </authorList>
    </citation>
    <scope>NUCLEOTIDE SEQUENCE</scope>
</reference>
<protein>
    <recommendedName>
        <fullName evidence="2">Thiamine biosynthesis protein ThiS</fullName>
    </recommendedName>
</protein>
<evidence type="ECO:0008006" key="2">
    <source>
        <dbReference type="Google" id="ProtNLM"/>
    </source>
</evidence>
<sequence>GIQVRIRVDGKDIDVTEEMKIFEIISKLGIQPETIIPIRNDEILTSDDIINEGDEIHLKKVIAGG</sequence>